<dbReference type="Pfam" id="PF12696">
    <property type="entry name" value="TraG-D_C"/>
    <property type="match status" value="1"/>
</dbReference>
<gene>
    <name evidence="7" type="ORF">Pla123a_44560</name>
</gene>
<keyword evidence="5" id="KW-0472">Membrane</keyword>
<comment type="subcellular location">
    <subcellularLocation>
        <location evidence="1">Cell membrane</location>
        <topology evidence="1">Multi-pass membrane protein</topology>
    </subcellularLocation>
</comment>
<accession>A0A5C5XUN8</accession>
<evidence type="ECO:0000313" key="7">
    <source>
        <dbReference type="EMBL" id="TWT67026.1"/>
    </source>
</evidence>
<evidence type="ECO:0000256" key="5">
    <source>
        <dbReference type="ARBA" id="ARBA00023136"/>
    </source>
</evidence>
<keyword evidence="2" id="KW-1003">Cell membrane</keyword>
<proteinExistence type="predicted"/>
<dbReference type="SUPFAM" id="SSF52540">
    <property type="entry name" value="P-loop containing nucleoside triphosphate hydrolases"/>
    <property type="match status" value="1"/>
</dbReference>
<dbReference type="Proteomes" id="UP000318478">
    <property type="component" value="Unassembled WGS sequence"/>
</dbReference>
<dbReference type="InterPro" id="IPR027417">
    <property type="entry name" value="P-loop_NTPase"/>
</dbReference>
<organism evidence="7 8">
    <name type="scientific">Posidoniimonas polymericola</name>
    <dbReference type="NCBI Taxonomy" id="2528002"/>
    <lineage>
        <taxon>Bacteria</taxon>
        <taxon>Pseudomonadati</taxon>
        <taxon>Planctomycetota</taxon>
        <taxon>Planctomycetia</taxon>
        <taxon>Pirellulales</taxon>
        <taxon>Lacipirellulaceae</taxon>
        <taxon>Posidoniimonas</taxon>
    </lineage>
</organism>
<evidence type="ECO:0000313" key="8">
    <source>
        <dbReference type="Proteomes" id="UP000318478"/>
    </source>
</evidence>
<dbReference type="InterPro" id="IPR032689">
    <property type="entry name" value="TraG-D_C"/>
</dbReference>
<evidence type="ECO:0000256" key="1">
    <source>
        <dbReference type="ARBA" id="ARBA00004651"/>
    </source>
</evidence>
<sequence>MKRSGHTIDGQFMGTTLFEHGIGKQAVVLNGNHYLTLAGTGAGKSITSIWPQLLMGRYSGAIVISPKPEHALLAAYRHADPRLVEFGARLPGHMTSLGVDPGRAKKTRFHFPNSRSFVLDPGGQTRQSTHCYTFLSDVDCKKPGAVGRLLAIAAGSFPDNPRANDPWFTNGPRTAFAASCGHLLTTPRGENERTLPNALKRLMGVDPKTGVASSEAQGAYIAEMKANPALGNFIQLVATSVDQLGEKAWGTLNSELQTKGVWMLDQTMEKVLCGPSDFRIDEIGVDGWPVTLFAIPPRGEKAADAWLRTLFELAGLVFQQRPDAPKRPILVVADEVGIWGKNVGKVREWLAIMRDKRVKLWLHAQNYPQVIEMYGDAGAQQILSACVLQVFGCNDPATCEMIAKKLGKKKIKREVNGHEYRESVDLSAHDAIARDLSLASSLQYVLAPNLPPMRLNRMAHKQLATNDGAAFQGLPLSGHFEE</sequence>
<keyword evidence="3" id="KW-0812">Transmembrane</keyword>
<keyword evidence="8" id="KW-1185">Reference proteome</keyword>
<evidence type="ECO:0000256" key="4">
    <source>
        <dbReference type="ARBA" id="ARBA00022989"/>
    </source>
</evidence>
<dbReference type="GO" id="GO:0005886">
    <property type="term" value="C:plasma membrane"/>
    <property type="evidence" value="ECO:0007669"/>
    <property type="project" value="UniProtKB-SubCell"/>
</dbReference>
<name>A0A5C5XUN8_9BACT</name>
<reference evidence="7 8" key="1">
    <citation type="submission" date="2019-02" db="EMBL/GenBank/DDBJ databases">
        <title>Deep-cultivation of Planctomycetes and their phenomic and genomic characterization uncovers novel biology.</title>
        <authorList>
            <person name="Wiegand S."/>
            <person name="Jogler M."/>
            <person name="Boedeker C."/>
            <person name="Pinto D."/>
            <person name="Vollmers J."/>
            <person name="Rivas-Marin E."/>
            <person name="Kohn T."/>
            <person name="Peeters S.H."/>
            <person name="Heuer A."/>
            <person name="Rast P."/>
            <person name="Oberbeckmann S."/>
            <person name="Bunk B."/>
            <person name="Jeske O."/>
            <person name="Meyerdierks A."/>
            <person name="Storesund J.E."/>
            <person name="Kallscheuer N."/>
            <person name="Luecker S."/>
            <person name="Lage O.M."/>
            <person name="Pohl T."/>
            <person name="Merkel B.J."/>
            <person name="Hornburger P."/>
            <person name="Mueller R.-W."/>
            <person name="Bruemmer F."/>
            <person name="Labrenz M."/>
            <person name="Spormann A.M."/>
            <person name="Op Den Camp H."/>
            <person name="Overmann J."/>
            <person name="Amann R."/>
            <person name="Jetten M.S.M."/>
            <person name="Mascher T."/>
            <person name="Medema M.H."/>
            <person name="Devos D.P."/>
            <person name="Kaster A.-K."/>
            <person name="Ovreas L."/>
            <person name="Rohde M."/>
            <person name="Galperin M.Y."/>
            <person name="Jogler C."/>
        </authorList>
    </citation>
    <scope>NUCLEOTIDE SEQUENCE [LARGE SCALE GENOMIC DNA]</scope>
    <source>
        <strain evidence="7 8">Pla123a</strain>
    </source>
</reference>
<dbReference type="Gene3D" id="3.40.50.300">
    <property type="entry name" value="P-loop containing nucleotide triphosphate hydrolases"/>
    <property type="match status" value="1"/>
</dbReference>
<dbReference type="AlphaFoldDB" id="A0A5C5XUN8"/>
<protein>
    <submittedName>
        <fullName evidence="7">Type IV secretory system Conjugative DNA transfer</fullName>
    </submittedName>
</protein>
<dbReference type="RefSeq" id="WP_197528191.1">
    <property type="nucleotide sequence ID" value="NZ_SJPO01000013.1"/>
</dbReference>
<keyword evidence="4" id="KW-1133">Transmembrane helix</keyword>
<evidence type="ECO:0000259" key="6">
    <source>
        <dbReference type="Pfam" id="PF12696"/>
    </source>
</evidence>
<comment type="caution">
    <text evidence="7">The sequence shown here is derived from an EMBL/GenBank/DDBJ whole genome shotgun (WGS) entry which is preliminary data.</text>
</comment>
<dbReference type="PANTHER" id="PTHR37937:SF1">
    <property type="entry name" value="CONJUGATIVE TRANSFER: DNA TRANSPORT"/>
    <property type="match status" value="1"/>
</dbReference>
<feature type="domain" description="TraD/TraG TraM recognition site" evidence="6">
    <location>
        <begin position="328"/>
        <end position="421"/>
    </location>
</feature>
<dbReference type="InterPro" id="IPR051539">
    <property type="entry name" value="T4SS-coupling_protein"/>
</dbReference>
<dbReference type="EMBL" id="SJPO01000013">
    <property type="protein sequence ID" value="TWT67026.1"/>
    <property type="molecule type" value="Genomic_DNA"/>
</dbReference>
<evidence type="ECO:0000256" key="2">
    <source>
        <dbReference type="ARBA" id="ARBA00022475"/>
    </source>
</evidence>
<evidence type="ECO:0000256" key="3">
    <source>
        <dbReference type="ARBA" id="ARBA00022692"/>
    </source>
</evidence>
<dbReference type="CDD" id="cd01127">
    <property type="entry name" value="TrwB_TraG_TraD_VirD4"/>
    <property type="match status" value="1"/>
</dbReference>
<dbReference type="PANTHER" id="PTHR37937">
    <property type="entry name" value="CONJUGATIVE TRANSFER: DNA TRANSPORT"/>
    <property type="match status" value="1"/>
</dbReference>